<gene>
    <name evidence="2" type="ORF">EV702DRAFT_1205041</name>
</gene>
<protein>
    <submittedName>
        <fullName evidence="2">Uncharacterized protein</fullName>
    </submittedName>
</protein>
<feature type="compositionally biased region" description="Polar residues" evidence="1">
    <location>
        <begin position="62"/>
        <end position="82"/>
    </location>
</feature>
<feature type="compositionally biased region" description="Polar residues" evidence="1">
    <location>
        <begin position="36"/>
        <end position="55"/>
    </location>
</feature>
<evidence type="ECO:0000256" key="1">
    <source>
        <dbReference type="SAM" id="MobiDB-lite"/>
    </source>
</evidence>
<dbReference type="Proteomes" id="UP000714275">
    <property type="component" value="Unassembled WGS sequence"/>
</dbReference>
<evidence type="ECO:0000313" key="2">
    <source>
        <dbReference type="EMBL" id="KAG1764378.1"/>
    </source>
</evidence>
<dbReference type="EMBL" id="JABBWD010000127">
    <property type="protein sequence ID" value="KAG1764378.1"/>
    <property type="molecule type" value="Genomic_DNA"/>
</dbReference>
<feature type="compositionally biased region" description="Acidic residues" evidence="1">
    <location>
        <begin position="387"/>
        <end position="396"/>
    </location>
</feature>
<accession>A0A9P6ZG28</accession>
<organism evidence="2 3">
    <name type="scientific">Suillus placidus</name>
    <dbReference type="NCBI Taxonomy" id="48579"/>
    <lineage>
        <taxon>Eukaryota</taxon>
        <taxon>Fungi</taxon>
        <taxon>Dikarya</taxon>
        <taxon>Basidiomycota</taxon>
        <taxon>Agaricomycotina</taxon>
        <taxon>Agaricomycetes</taxon>
        <taxon>Agaricomycetidae</taxon>
        <taxon>Boletales</taxon>
        <taxon>Suillineae</taxon>
        <taxon>Suillaceae</taxon>
        <taxon>Suillus</taxon>
    </lineage>
</organism>
<reference evidence="2" key="1">
    <citation type="journal article" date="2020" name="New Phytol.">
        <title>Comparative genomics reveals dynamic genome evolution in host specialist ectomycorrhizal fungi.</title>
        <authorList>
            <person name="Lofgren L.A."/>
            <person name="Nguyen N.H."/>
            <person name="Vilgalys R."/>
            <person name="Ruytinx J."/>
            <person name="Liao H.L."/>
            <person name="Branco S."/>
            <person name="Kuo A."/>
            <person name="LaButti K."/>
            <person name="Lipzen A."/>
            <person name="Andreopoulos W."/>
            <person name="Pangilinan J."/>
            <person name="Riley R."/>
            <person name="Hundley H."/>
            <person name="Na H."/>
            <person name="Barry K."/>
            <person name="Grigoriev I.V."/>
            <person name="Stajich J.E."/>
            <person name="Kennedy P.G."/>
        </authorList>
    </citation>
    <scope>NUCLEOTIDE SEQUENCE</scope>
    <source>
        <strain evidence="2">DOB743</strain>
    </source>
</reference>
<name>A0A9P6ZG28_9AGAM</name>
<keyword evidence="3" id="KW-1185">Reference proteome</keyword>
<sequence length="505" mass="55625">MMLQHYPVRTSSGLRSTVASRSVNGLLAPPAAVSRGRSQSTSAFRPPSASGSARNISRARSPLSQTMTVHQASQGQTDVASWFTSPDGSLDEPISAGVHRRRSSSIDGHDPLLFTAGLTKRLKLYAMKVAEEKGVPKEQLVEFTGGIAYMLMDIKATLIILGMANRKSLLVEVKELIESKDFKSSLHNRLTACVLSPNLTAYVNDTLEHEFIKNNNEIFKVPKFLFEDIELTTQLSKLVSEVLSCIRGNVKTKLMPSILKRSSIIDTARSLAHGCLEVDASHWNRYAFLWRCLHIFLIGFGNYKTIPLKDLYSASLLPSLHKDLCVKVSEALGIDVGLDDFDQDPIMQGGADQAHENGAESTGAIEGKTTDAEAGDNGTDFDVNHDGDDDEDEPEPEGNVSRAAEKYELDPDNSGFGGNGKRTVFTSSKFWRFMDASLEGVRKMAKAEAEELDDGTPVESIVRNILVEYFQQDLGEFPGKRTVPKLLSNTNPQWQTKIQTNLLWQ</sequence>
<dbReference type="AlphaFoldDB" id="A0A9P6ZG28"/>
<evidence type="ECO:0000313" key="3">
    <source>
        <dbReference type="Proteomes" id="UP000714275"/>
    </source>
</evidence>
<comment type="caution">
    <text evidence="2">The sequence shown here is derived from an EMBL/GenBank/DDBJ whole genome shotgun (WGS) entry which is preliminary data.</text>
</comment>
<feature type="region of interest" description="Disordered" evidence="1">
    <location>
        <begin position="366"/>
        <end position="420"/>
    </location>
</feature>
<feature type="region of interest" description="Disordered" evidence="1">
    <location>
        <begin position="29"/>
        <end position="82"/>
    </location>
</feature>
<dbReference type="OrthoDB" id="2636051at2759"/>
<proteinExistence type="predicted"/>